<dbReference type="SUPFAM" id="SSF75005">
    <property type="entry name" value="Arabinanase/levansucrase/invertase"/>
    <property type="match status" value="1"/>
</dbReference>
<evidence type="ECO:0000256" key="2">
    <source>
        <dbReference type="ARBA" id="ARBA00009865"/>
    </source>
</evidence>
<evidence type="ECO:0000256" key="3">
    <source>
        <dbReference type="ARBA" id="ARBA00022801"/>
    </source>
</evidence>
<evidence type="ECO:0000313" key="6">
    <source>
        <dbReference type="EMBL" id="GAA0582769.1"/>
    </source>
</evidence>
<reference evidence="7" key="1">
    <citation type="journal article" date="2019" name="Int. J. Syst. Evol. Microbiol.">
        <title>The Global Catalogue of Microorganisms (GCM) 10K type strain sequencing project: providing services to taxonomists for standard genome sequencing and annotation.</title>
        <authorList>
            <consortium name="The Broad Institute Genomics Platform"/>
            <consortium name="The Broad Institute Genome Sequencing Center for Infectious Disease"/>
            <person name="Wu L."/>
            <person name="Ma J."/>
        </authorList>
    </citation>
    <scope>NUCLEOTIDE SEQUENCE [LARGE SCALE GENOMIC DNA]</scope>
    <source>
        <strain evidence="7">JCM 15089</strain>
    </source>
</reference>
<dbReference type="PANTHER" id="PTHR43301">
    <property type="entry name" value="ARABINAN ENDO-1,5-ALPHA-L-ARABINOSIDASE"/>
    <property type="match status" value="1"/>
</dbReference>
<dbReference type="PIRSF" id="PIRSF026534">
    <property type="entry name" value="Endo_alpha-L-arabinosidase"/>
    <property type="match status" value="1"/>
</dbReference>
<organism evidence="6 7">
    <name type="scientific">Rhizomicrobium electricum</name>
    <dbReference type="NCBI Taxonomy" id="480070"/>
    <lineage>
        <taxon>Bacteria</taxon>
        <taxon>Pseudomonadati</taxon>
        <taxon>Pseudomonadota</taxon>
        <taxon>Alphaproteobacteria</taxon>
        <taxon>Micropepsales</taxon>
        <taxon>Micropepsaceae</taxon>
        <taxon>Rhizomicrobium</taxon>
    </lineage>
</organism>
<comment type="pathway">
    <text evidence="1 5">Glycan metabolism; L-arabinan degradation.</text>
</comment>
<name>A0ABP3QA83_9PROT</name>
<evidence type="ECO:0000256" key="4">
    <source>
        <dbReference type="ARBA" id="ARBA00023295"/>
    </source>
</evidence>
<gene>
    <name evidence="6" type="ORF">GCM10008942_34630</name>
</gene>
<proteinExistence type="inferred from homology"/>
<comment type="caution">
    <text evidence="6">The sequence shown here is derived from an EMBL/GenBank/DDBJ whole genome shotgun (WGS) entry which is preliminary data.</text>
</comment>
<dbReference type="InterPro" id="IPR006710">
    <property type="entry name" value="Glyco_hydro_43"/>
</dbReference>
<comment type="similarity">
    <text evidence="2 5">Belongs to the glycosyl hydrolase 43 family.</text>
</comment>
<keyword evidence="4 5" id="KW-0326">Glycosidase</keyword>
<dbReference type="Proteomes" id="UP001499951">
    <property type="component" value="Unassembled WGS sequence"/>
</dbReference>
<dbReference type="Pfam" id="PF04616">
    <property type="entry name" value="Glyco_hydro_43"/>
    <property type="match status" value="1"/>
</dbReference>
<dbReference type="RefSeq" id="WP_166935397.1">
    <property type="nucleotide sequence ID" value="NZ_BAAADD010000009.1"/>
</dbReference>
<sequence>MSQHLFHDLTRRGALLGGLAAAGTAAVLPALGADPEPLNSRLSGSISPVHDPCAIRDGDTYYVFSTNLGTAGGGQIPWRFSKDLITWEKGGTVLPDLPHWASETIPGTEGIWAPDISHVGGRYLLYYAVSTFGKNHSAIGLAINATLNPASPDYKWVDQGLVFESKSGDDFNAIDPNLVVDRDGKHWLAFGSFWGGIKMIPLDSATGKPAPGDKRIFTLANRPPGSQPNAIEAPFIIERGGFYYLFCAYDFCCRGADSNYYTVVGRSPTIAGPYGDHNRFAMATGNGMVVLPHNPGSRWRGPGGASILRDGAQDYIVYHAYDARRDGTPTLRIAPLVWSADGWPTAIV</sequence>
<evidence type="ECO:0000313" key="7">
    <source>
        <dbReference type="Proteomes" id="UP001499951"/>
    </source>
</evidence>
<dbReference type="CDD" id="cd08998">
    <property type="entry name" value="GH43_Arb43a-like"/>
    <property type="match status" value="1"/>
</dbReference>
<dbReference type="InterPro" id="IPR016840">
    <property type="entry name" value="Glyco_hydro_43_endo_a_Ara-ase"/>
</dbReference>
<dbReference type="PROSITE" id="PS51318">
    <property type="entry name" value="TAT"/>
    <property type="match status" value="1"/>
</dbReference>
<dbReference type="InterPro" id="IPR023296">
    <property type="entry name" value="Glyco_hydro_beta-prop_sf"/>
</dbReference>
<dbReference type="InterPro" id="IPR006311">
    <property type="entry name" value="TAT_signal"/>
</dbReference>
<keyword evidence="3 5" id="KW-0378">Hydrolase</keyword>
<dbReference type="EMBL" id="BAAADD010000009">
    <property type="protein sequence ID" value="GAA0582769.1"/>
    <property type="molecule type" value="Genomic_DNA"/>
</dbReference>
<accession>A0ABP3QA83</accession>
<dbReference type="EC" id="3.2.1.55" evidence="5"/>
<protein>
    <recommendedName>
        <fullName evidence="5">Extracellular exo-alpha-(1-&gt;5)-L-arabinofuranosidase</fullName>
        <ecNumber evidence="5">3.2.1.55</ecNumber>
    </recommendedName>
</protein>
<dbReference type="PANTHER" id="PTHR43301:SF3">
    <property type="entry name" value="ARABINAN ENDO-1,5-ALPHA-L-ARABINOSIDASE A-RELATED"/>
    <property type="match status" value="1"/>
</dbReference>
<evidence type="ECO:0000256" key="5">
    <source>
        <dbReference type="PIRNR" id="PIRNR026534"/>
    </source>
</evidence>
<dbReference type="Gene3D" id="2.115.10.20">
    <property type="entry name" value="Glycosyl hydrolase domain, family 43"/>
    <property type="match status" value="1"/>
</dbReference>
<evidence type="ECO:0000256" key="1">
    <source>
        <dbReference type="ARBA" id="ARBA00004834"/>
    </source>
</evidence>
<dbReference type="InterPro" id="IPR050727">
    <property type="entry name" value="GH43_arabinanases"/>
</dbReference>
<keyword evidence="7" id="KW-1185">Reference proteome</keyword>
<comment type="catalytic activity">
    <reaction evidence="5">
        <text>Hydrolysis of terminal non-reducing alpha-L-arabinofuranoside residues in alpha-L-arabinosides.</text>
        <dbReference type="EC" id="3.2.1.55"/>
    </reaction>
</comment>